<organism evidence="1 2">
    <name type="scientific">Colletotrichum higginsianum (strain IMI 349063)</name>
    <name type="common">Crucifer anthracnose fungus</name>
    <dbReference type="NCBI Taxonomy" id="759273"/>
    <lineage>
        <taxon>Eukaryota</taxon>
        <taxon>Fungi</taxon>
        <taxon>Dikarya</taxon>
        <taxon>Ascomycota</taxon>
        <taxon>Pezizomycotina</taxon>
        <taxon>Sordariomycetes</taxon>
        <taxon>Hypocreomycetidae</taxon>
        <taxon>Glomerellales</taxon>
        <taxon>Glomerellaceae</taxon>
        <taxon>Colletotrichum</taxon>
        <taxon>Colletotrichum destructivum species complex</taxon>
    </lineage>
</organism>
<dbReference type="STRING" id="759273.H1VYF6"/>
<name>H1VYF6_COLHI</name>
<dbReference type="HOGENOM" id="CLU_2764697_0_0_1"/>
<dbReference type="Proteomes" id="UP000007174">
    <property type="component" value="Unassembled WGS sequence"/>
</dbReference>
<proteinExistence type="predicted"/>
<dbReference type="AlphaFoldDB" id="H1VYF6"/>
<protein>
    <submittedName>
        <fullName evidence="1">Uncharacterized protein</fullName>
    </submittedName>
</protein>
<feature type="non-terminal residue" evidence="1">
    <location>
        <position position="1"/>
    </location>
</feature>
<gene>
    <name evidence="1" type="ORF">CH063_14402</name>
</gene>
<evidence type="ECO:0000313" key="1">
    <source>
        <dbReference type="EMBL" id="CCF45268.1"/>
    </source>
</evidence>
<evidence type="ECO:0000313" key="2">
    <source>
        <dbReference type="Proteomes" id="UP000007174"/>
    </source>
</evidence>
<sequence>AWRVVKVSRAAREVWEMANRYTRAYFVERGLHPERSRWFGLDGVDMRLLGTSDDPVMVPLSTAVGDGMGS</sequence>
<dbReference type="EMBL" id="CACQ02007589">
    <property type="protein sequence ID" value="CCF45268.1"/>
    <property type="molecule type" value="Genomic_DNA"/>
</dbReference>
<reference evidence="2" key="1">
    <citation type="journal article" date="2012" name="Nat. Genet.">
        <title>Lifestyle transitions in plant pathogenic Colletotrichum fungi deciphered by genome and transcriptome analyses.</title>
        <authorList>
            <person name="O'Connell R.J."/>
            <person name="Thon M.R."/>
            <person name="Hacquard S."/>
            <person name="Amyotte S.G."/>
            <person name="Kleemann J."/>
            <person name="Torres M.F."/>
            <person name="Damm U."/>
            <person name="Buiate E.A."/>
            <person name="Epstein L."/>
            <person name="Alkan N."/>
            <person name="Altmueller J."/>
            <person name="Alvarado-Balderrama L."/>
            <person name="Bauser C.A."/>
            <person name="Becker C."/>
            <person name="Birren B.W."/>
            <person name="Chen Z."/>
            <person name="Choi J."/>
            <person name="Crouch J.A."/>
            <person name="Duvick J.P."/>
            <person name="Farman M.A."/>
            <person name="Gan P."/>
            <person name="Heiman D."/>
            <person name="Henrissat B."/>
            <person name="Howard R.J."/>
            <person name="Kabbage M."/>
            <person name="Koch C."/>
            <person name="Kracher B."/>
            <person name="Kubo Y."/>
            <person name="Law A.D."/>
            <person name="Lebrun M.-H."/>
            <person name="Lee Y.-H."/>
            <person name="Miyara I."/>
            <person name="Moore N."/>
            <person name="Neumann U."/>
            <person name="Nordstroem K."/>
            <person name="Panaccione D.G."/>
            <person name="Panstruga R."/>
            <person name="Place M."/>
            <person name="Proctor R.H."/>
            <person name="Prusky D."/>
            <person name="Rech G."/>
            <person name="Reinhardt R."/>
            <person name="Rollins J.A."/>
            <person name="Rounsley S."/>
            <person name="Schardl C.L."/>
            <person name="Schwartz D.C."/>
            <person name="Shenoy N."/>
            <person name="Shirasu K."/>
            <person name="Sikhakolli U.R."/>
            <person name="Stueber K."/>
            <person name="Sukno S.A."/>
            <person name="Sweigard J.A."/>
            <person name="Takano Y."/>
            <person name="Takahara H."/>
            <person name="Trail F."/>
            <person name="van der Does H.C."/>
            <person name="Voll L.M."/>
            <person name="Will I."/>
            <person name="Young S."/>
            <person name="Zeng Q."/>
            <person name="Zhang J."/>
            <person name="Zhou S."/>
            <person name="Dickman M.B."/>
            <person name="Schulze-Lefert P."/>
            <person name="Ver Loren van Themaat E."/>
            <person name="Ma L.-J."/>
            <person name="Vaillancourt L.J."/>
        </authorList>
    </citation>
    <scope>NUCLEOTIDE SEQUENCE [LARGE SCALE GENOMIC DNA]</scope>
    <source>
        <strain evidence="2">IMI 349063</strain>
    </source>
</reference>
<accession>H1VYF6</accession>
<dbReference type="VEuPathDB" id="FungiDB:CH63R_07593"/>